<evidence type="ECO:0000313" key="2">
    <source>
        <dbReference type="Proteomes" id="UP000807504"/>
    </source>
</evidence>
<accession>A0A8T0FJC4</accession>
<reference evidence="1" key="2">
    <citation type="submission" date="2020-06" db="EMBL/GenBank/DDBJ databases">
        <authorList>
            <person name="Sheffer M."/>
        </authorList>
    </citation>
    <scope>NUCLEOTIDE SEQUENCE</scope>
</reference>
<dbReference type="EMBL" id="JABXBU010000012">
    <property type="protein sequence ID" value="KAF8789470.1"/>
    <property type="molecule type" value="Genomic_DNA"/>
</dbReference>
<proteinExistence type="predicted"/>
<dbReference type="AlphaFoldDB" id="A0A8T0FJC4"/>
<sequence>MRISSAFPPRILRQFDRSREKYQEKDDSEKGRTKRFELWEGCGRVSSVSWTGGHGILDNSGRGWSRVFLRREFRAFDLWLGEREKR</sequence>
<keyword evidence="2" id="KW-1185">Reference proteome</keyword>
<organism evidence="1 2">
    <name type="scientific">Argiope bruennichi</name>
    <name type="common">Wasp spider</name>
    <name type="synonym">Aranea bruennichi</name>
    <dbReference type="NCBI Taxonomy" id="94029"/>
    <lineage>
        <taxon>Eukaryota</taxon>
        <taxon>Metazoa</taxon>
        <taxon>Ecdysozoa</taxon>
        <taxon>Arthropoda</taxon>
        <taxon>Chelicerata</taxon>
        <taxon>Arachnida</taxon>
        <taxon>Araneae</taxon>
        <taxon>Araneomorphae</taxon>
        <taxon>Entelegynae</taxon>
        <taxon>Araneoidea</taxon>
        <taxon>Araneidae</taxon>
        <taxon>Argiope</taxon>
    </lineage>
</organism>
<dbReference type="Proteomes" id="UP000807504">
    <property type="component" value="Unassembled WGS sequence"/>
</dbReference>
<gene>
    <name evidence="1" type="ORF">HNY73_007404</name>
</gene>
<evidence type="ECO:0000313" key="1">
    <source>
        <dbReference type="EMBL" id="KAF8789470.1"/>
    </source>
</evidence>
<comment type="caution">
    <text evidence="1">The sequence shown here is derived from an EMBL/GenBank/DDBJ whole genome shotgun (WGS) entry which is preliminary data.</text>
</comment>
<name>A0A8T0FJC4_ARGBR</name>
<reference evidence="1" key="1">
    <citation type="journal article" date="2020" name="bioRxiv">
        <title>Chromosome-level reference genome of the European wasp spider Argiope bruennichi: a resource for studies on range expansion and evolutionary adaptation.</title>
        <authorList>
            <person name="Sheffer M.M."/>
            <person name="Hoppe A."/>
            <person name="Krehenwinkel H."/>
            <person name="Uhl G."/>
            <person name="Kuss A.W."/>
            <person name="Jensen L."/>
            <person name="Jensen C."/>
            <person name="Gillespie R.G."/>
            <person name="Hoff K.J."/>
            <person name="Prost S."/>
        </authorList>
    </citation>
    <scope>NUCLEOTIDE SEQUENCE</scope>
</reference>
<protein>
    <submittedName>
        <fullName evidence="1">Uncharacterized protein</fullName>
    </submittedName>
</protein>